<comment type="subcellular location">
    <subcellularLocation>
        <location evidence="12">Cell membrane</location>
        <topology evidence="12">Multi-pass membrane protein</topology>
    </subcellularLocation>
    <subcellularLocation>
        <location evidence="1">Membrane</location>
        <topology evidence="1">Multi-pass membrane protein</topology>
    </subcellularLocation>
</comment>
<feature type="transmembrane region" description="Helical" evidence="13">
    <location>
        <begin position="85"/>
        <end position="105"/>
    </location>
</feature>
<keyword evidence="10 13" id="KW-0472">Membrane</keyword>
<dbReference type="InterPro" id="IPR043135">
    <property type="entry name" value="Fur_C"/>
</dbReference>
<keyword evidence="9" id="KW-0238">DNA-binding</keyword>
<comment type="similarity">
    <text evidence="3 12">Belongs to the ABC-3 integral membrane protein family.</text>
</comment>
<feature type="transmembrane region" description="Helical" evidence="13">
    <location>
        <begin position="247"/>
        <end position="265"/>
    </location>
</feature>
<keyword evidence="11" id="KW-0804">Transcription</keyword>
<name>A0ABX1RI34_9PSEU</name>
<dbReference type="Gene3D" id="1.10.3470.10">
    <property type="entry name" value="ABC transporter involved in vitamin B12 uptake, BtuC"/>
    <property type="match status" value="1"/>
</dbReference>
<dbReference type="InterPro" id="IPR002481">
    <property type="entry name" value="FUR"/>
</dbReference>
<evidence type="ECO:0000256" key="12">
    <source>
        <dbReference type="RuleBase" id="RU003943"/>
    </source>
</evidence>
<evidence type="ECO:0000256" key="10">
    <source>
        <dbReference type="ARBA" id="ARBA00023136"/>
    </source>
</evidence>
<evidence type="ECO:0000256" key="4">
    <source>
        <dbReference type="ARBA" id="ARBA00022491"/>
    </source>
</evidence>
<evidence type="ECO:0000256" key="3">
    <source>
        <dbReference type="ARBA" id="ARBA00008034"/>
    </source>
</evidence>
<evidence type="ECO:0000256" key="8">
    <source>
        <dbReference type="ARBA" id="ARBA00023015"/>
    </source>
</evidence>
<keyword evidence="5 12" id="KW-0812">Transmembrane</keyword>
<feature type="transmembrane region" description="Helical" evidence="13">
    <location>
        <begin position="35"/>
        <end position="54"/>
    </location>
</feature>
<reference evidence="14 15" key="1">
    <citation type="submission" date="2020-04" db="EMBL/GenBank/DDBJ databases">
        <authorList>
            <person name="Klaysubun C."/>
            <person name="Duangmal K."/>
            <person name="Lipun K."/>
        </authorList>
    </citation>
    <scope>NUCLEOTIDE SEQUENCE [LARGE SCALE GENOMIC DNA]</scope>
    <source>
        <strain evidence="14 15">JCM 11839</strain>
    </source>
</reference>
<dbReference type="CDD" id="cd07153">
    <property type="entry name" value="Fur_like"/>
    <property type="match status" value="1"/>
</dbReference>
<dbReference type="Pfam" id="PF01475">
    <property type="entry name" value="FUR"/>
    <property type="match status" value="1"/>
</dbReference>
<feature type="transmembrane region" description="Helical" evidence="13">
    <location>
        <begin position="219"/>
        <end position="241"/>
    </location>
</feature>
<evidence type="ECO:0000313" key="14">
    <source>
        <dbReference type="EMBL" id="NMH78851.1"/>
    </source>
</evidence>
<evidence type="ECO:0000256" key="9">
    <source>
        <dbReference type="ARBA" id="ARBA00023125"/>
    </source>
</evidence>
<dbReference type="EMBL" id="JAAXKY010000053">
    <property type="protein sequence ID" value="NMH78851.1"/>
    <property type="molecule type" value="Genomic_DNA"/>
</dbReference>
<keyword evidence="7 13" id="KW-1133">Transmembrane helix</keyword>
<evidence type="ECO:0000256" key="11">
    <source>
        <dbReference type="ARBA" id="ARBA00023163"/>
    </source>
</evidence>
<dbReference type="PANTHER" id="PTHR30477:SF0">
    <property type="entry name" value="METAL TRANSPORT SYSTEM MEMBRANE PROTEIN TM_0125-RELATED"/>
    <property type="match status" value="1"/>
</dbReference>
<feature type="transmembrane region" description="Helical" evidence="13">
    <location>
        <begin position="125"/>
        <end position="150"/>
    </location>
</feature>
<gene>
    <name evidence="14" type="ORF">HF577_17380</name>
</gene>
<feature type="transmembrane region" description="Helical" evidence="13">
    <location>
        <begin position="60"/>
        <end position="78"/>
    </location>
</feature>
<keyword evidence="12" id="KW-0813">Transport</keyword>
<evidence type="ECO:0000256" key="1">
    <source>
        <dbReference type="ARBA" id="ARBA00004141"/>
    </source>
</evidence>
<dbReference type="Pfam" id="PF00950">
    <property type="entry name" value="ABC-3"/>
    <property type="match status" value="1"/>
</dbReference>
<keyword evidence="6" id="KW-0862">Zinc</keyword>
<dbReference type="Gene3D" id="3.30.1490.190">
    <property type="match status" value="1"/>
</dbReference>
<evidence type="ECO:0000256" key="13">
    <source>
        <dbReference type="SAM" id="Phobius"/>
    </source>
</evidence>
<evidence type="ECO:0000256" key="6">
    <source>
        <dbReference type="ARBA" id="ARBA00022833"/>
    </source>
</evidence>
<dbReference type="SUPFAM" id="SSF81345">
    <property type="entry name" value="ABC transporter involved in vitamin B12 uptake, BtuC"/>
    <property type="match status" value="1"/>
</dbReference>
<dbReference type="InterPro" id="IPR036390">
    <property type="entry name" value="WH_DNA-bd_sf"/>
</dbReference>
<dbReference type="InterPro" id="IPR036388">
    <property type="entry name" value="WH-like_DNA-bd_sf"/>
</dbReference>
<keyword evidence="4" id="KW-0678">Repressor</keyword>
<evidence type="ECO:0008006" key="16">
    <source>
        <dbReference type="Google" id="ProtNLM"/>
    </source>
</evidence>
<sequence length="397" mass="40986">MLSHPFIQTALIAGTSIALLAGCAGYFVVMRGQVFAGDALSHVAYTGALAALAVGLDLRFGLFVAAVGFGIVLGLLGGRVNADDVIIGTTLAWVLGVGVFFLALFTTNAANSNSNANVTVLFGSIFGISFAAAATAAGIAAGLVVVLLVIARPLLFASIDPAVAAASGVPVRLVGALFLAVVGAAAAETSQIVGALLVFGLLAAPAAAAGRLTDRPWHGLALSAALALAATWAGIVLAYAAPTFPPSFTIMASAAAEYVIAVVIARRRATGRARPDAVPRRTSGPVSTAQALHARLTAEGHRMGLATVYRALRVYADIGDIDRTRAEDGTVLFRYRPDPGHHHYLRCRSCGYSVPIHSEPFEAWTATIGSRHDFTDLTHTVEVLGTCSSCWMHRGEG</sequence>
<keyword evidence="15" id="KW-1185">Reference proteome</keyword>
<evidence type="ECO:0000256" key="7">
    <source>
        <dbReference type="ARBA" id="ARBA00022989"/>
    </source>
</evidence>
<dbReference type="Proteomes" id="UP001296706">
    <property type="component" value="Unassembled WGS sequence"/>
</dbReference>
<feature type="transmembrane region" description="Helical" evidence="13">
    <location>
        <begin position="162"/>
        <end position="186"/>
    </location>
</feature>
<feature type="transmembrane region" description="Helical" evidence="13">
    <location>
        <begin position="192"/>
        <end position="212"/>
    </location>
</feature>
<evidence type="ECO:0000256" key="2">
    <source>
        <dbReference type="ARBA" id="ARBA00007957"/>
    </source>
</evidence>
<organism evidence="14 15">
    <name type="scientific">Pseudonocardia xinjiangensis</name>
    <dbReference type="NCBI Taxonomy" id="75289"/>
    <lineage>
        <taxon>Bacteria</taxon>
        <taxon>Bacillati</taxon>
        <taxon>Actinomycetota</taxon>
        <taxon>Actinomycetes</taxon>
        <taxon>Pseudonocardiales</taxon>
        <taxon>Pseudonocardiaceae</taxon>
        <taxon>Pseudonocardia</taxon>
    </lineage>
</organism>
<protein>
    <recommendedName>
        <fullName evidence="16">Metal ABC transporter permease</fullName>
    </recommendedName>
</protein>
<evidence type="ECO:0000313" key="15">
    <source>
        <dbReference type="Proteomes" id="UP001296706"/>
    </source>
</evidence>
<proteinExistence type="inferred from homology"/>
<dbReference type="InterPro" id="IPR001626">
    <property type="entry name" value="ABC_TroCD"/>
</dbReference>
<comment type="caution">
    <text evidence="14">The sequence shown here is derived from an EMBL/GenBank/DDBJ whole genome shotgun (WGS) entry which is preliminary data.</text>
</comment>
<keyword evidence="8" id="KW-0805">Transcription regulation</keyword>
<evidence type="ECO:0000256" key="5">
    <source>
        <dbReference type="ARBA" id="ARBA00022692"/>
    </source>
</evidence>
<feature type="transmembrane region" description="Helical" evidence="13">
    <location>
        <begin position="6"/>
        <end position="28"/>
    </location>
</feature>
<dbReference type="SUPFAM" id="SSF46785">
    <property type="entry name" value="Winged helix' DNA-binding domain"/>
    <property type="match status" value="1"/>
</dbReference>
<dbReference type="InterPro" id="IPR037294">
    <property type="entry name" value="ABC_BtuC-like"/>
</dbReference>
<accession>A0ABX1RI34</accession>
<dbReference type="Gene3D" id="1.10.10.10">
    <property type="entry name" value="Winged helix-like DNA-binding domain superfamily/Winged helix DNA-binding domain"/>
    <property type="match status" value="1"/>
</dbReference>
<dbReference type="PANTHER" id="PTHR30477">
    <property type="entry name" value="ABC-TRANSPORTER METAL-BINDING PROTEIN"/>
    <property type="match status" value="1"/>
</dbReference>
<dbReference type="RefSeq" id="WP_169396919.1">
    <property type="nucleotide sequence ID" value="NZ_JAAXKY010000053.1"/>
</dbReference>
<comment type="similarity">
    <text evidence="2">Belongs to the Fur family.</text>
</comment>